<dbReference type="PANTHER" id="PTHR31717:SF138">
    <property type="entry name" value="CONSTANS-LIKE PROTEIN DAYS TO HEADING ON CHROMOSOME 2"/>
    <property type="match status" value="1"/>
</dbReference>
<evidence type="ECO:0000256" key="8">
    <source>
        <dbReference type="PROSITE-ProRule" id="PRU00024"/>
    </source>
</evidence>
<dbReference type="GO" id="GO:0008270">
    <property type="term" value="F:zinc ion binding"/>
    <property type="evidence" value="ECO:0007669"/>
    <property type="project" value="UniProtKB-KW"/>
</dbReference>
<keyword evidence="5 8" id="KW-0863">Zinc-finger</keyword>
<keyword evidence="13" id="KW-1185">Reference proteome</keyword>
<dbReference type="PANTHER" id="PTHR31717">
    <property type="entry name" value="ZINC FINGER PROTEIN CONSTANS-LIKE 10"/>
    <property type="match status" value="1"/>
</dbReference>
<evidence type="ECO:0000256" key="9">
    <source>
        <dbReference type="PROSITE-ProRule" id="PRU00357"/>
    </source>
</evidence>
<protein>
    <submittedName>
        <fullName evidence="12">Uncharacterized protein</fullName>
    </submittedName>
</protein>
<dbReference type="PROSITE" id="PS51017">
    <property type="entry name" value="CCT"/>
    <property type="match status" value="1"/>
</dbReference>
<evidence type="ECO:0000256" key="4">
    <source>
        <dbReference type="ARBA" id="ARBA00022737"/>
    </source>
</evidence>
<dbReference type="SMART" id="SM00336">
    <property type="entry name" value="BBOX"/>
    <property type="match status" value="2"/>
</dbReference>
<evidence type="ECO:0000256" key="2">
    <source>
        <dbReference type="ARBA" id="ARBA00010024"/>
    </source>
</evidence>
<proteinExistence type="inferred from homology"/>
<keyword evidence="6" id="KW-0862">Zinc</keyword>
<accession>A0AAP0PQ51</accession>
<dbReference type="Proteomes" id="UP001420932">
    <property type="component" value="Unassembled WGS sequence"/>
</dbReference>
<evidence type="ECO:0000313" key="12">
    <source>
        <dbReference type="EMBL" id="KAK9152317.1"/>
    </source>
</evidence>
<keyword evidence="4" id="KW-0677">Repeat</keyword>
<comment type="caution">
    <text evidence="12">The sequence shown here is derived from an EMBL/GenBank/DDBJ whole genome shotgun (WGS) entry which is preliminary data.</text>
</comment>
<dbReference type="InterPro" id="IPR010402">
    <property type="entry name" value="CCT_domain"/>
</dbReference>
<dbReference type="Pfam" id="PF06203">
    <property type="entry name" value="CCT"/>
    <property type="match status" value="1"/>
</dbReference>
<evidence type="ECO:0000256" key="1">
    <source>
        <dbReference type="ARBA" id="ARBA00004123"/>
    </source>
</evidence>
<dbReference type="InterPro" id="IPR000315">
    <property type="entry name" value="Znf_B-box"/>
</dbReference>
<dbReference type="GO" id="GO:0006355">
    <property type="term" value="P:regulation of DNA-templated transcription"/>
    <property type="evidence" value="ECO:0007669"/>
    <property type="project" value="UniProtKB-ARBA"/>
</dbReference>
<dbReference type="CDD" id="cd19821">
    <property type="entry name" value="Bbox1_BBX-like"/>
    <property type="match status" value="1"/>
</dbReference>
<name>A0AAP0PQ51_9MAGN</name>
<keyword evidence="3" id="KW-0479">Metal-binding</keyword>
<sequence>MGQLCDYCGEQKSVVYCRSDDARLCLSCDRSVHSANALSRRHLRSLLCERCNSHAAIVRCLEEKVSLCQDCDYHGHSGSTSSSAHKKQRINSYSGCPSASEFSKNWPFVSEVTSMDGLNNGQGKGLFSIDENHASHCWQSDVSKITDFSTADGLDGLDSFETWTRISSMRMLDPMPCSVDQMSGFLDSAALKTLVKQCLIKCAVGLSRKTSLGLSDDNLFEDFDVADLDLTFENYGELFDESLGNQDQMFENVGFDSMFGIKDMSVTDINCLGDYLAEESSAGRVKMPQPASSSAVSADSIMSAKTEPISCYTSREAHSSLSLSFSGMTGESSGGDYQDCGVTSMLPMSESPRFPPGTDNSLPSTGRGSAVMRYKEKKKTRQFEKKIRYASRKARADTRKRVKGRFIKAGDTYDYDPLSQTKSC</sequence>
<evidence type="ECO:0000256" key="3">
    <source>
        <dbReference type="ARBA" id="ARBA00022723"/>
    </source>
</evidence>
<gene>
    <name evidence="12" type="ORF">Syun_010626</name>
</gene>
<reference evidence="12 13" key="1">
    <citation type="submission" date="2024-01" db="EMBL/GenBank/DDBJ databases">
        <title>Genome assemblies of Stephania.</title>
        <authorList>
            <person name="Yang L."/>
        </authorList>
    </citation>
    <scope>NUCLEOTIDE SEQUENCE [LARGE SCALE GENOMIC DNA]</scope>
    <source>
        <strain evidence="12">YNDBR</strain>
        <tissue evidence="12">Leaf</tissue>
    </source>
</reference>
<keyword evidence="7 9" id="KW-0539">Nucleus</keyword>
<dbReference type="InterPro" id="IPR049808">
    <property type="entry name" value="CONSTANS-like_Bbox1"/>
</dbReference>
<feature type="domain" description="CCT" evidence="11">
    <location>
        <begin position="367"/>
        <end position="409"/>
    </location>
</feature>
<comment type="subcellular location">
    <subcellularLocation>
        <location evidence="1 9">Nucleus</location>
    </subcellularLocation>
</comment>
<evidence type="ECO:0000256" key="7">
    <source>
        <dbReference type="ARBA" id="ARBA00023242"/>
    </source>
</evidence>
<comment type="similarity">
    <text evidence="2">Belongs to the CONSTANS family.</text>
</comment>
<evidence type="ECO:0000256" key="5">
    <source>
        <dbReference type="ARBA" id="ARBA00022771"/>
    </source>
</evidence>
<dbReference type="PROSITE" id="PS50119">
    <property type="entry name" value="ZF_BBOX"/>
    <property type="match status" value="1"/>
</dbReference>
<organism evidence="12 13">
    <name type="scientific">Stephania yunnanensis</name>
    <dbReference type="NCBI Taxonomy" id="152371"/>
    <lineage>
        <taxon>Eukaryota</taxon>
        <taxon>Viridiplantae</taxon>
        <taxon>Streptophyta</taxon>
        <taxon>Embryophyta</taxon>
        <taxon>Tracheophyta</taxon>
        <taxon>Spermatophyta</taxon>
        <taxon>Magnoliopsida</taxon>
        <taxon>Ranunculales</taxon>
        <taxon>Menispermaceae</taxon>
        <taxon>Menispermoideae</taxon>
        <taxon>Cissampelideae</taxon>
        <taxon>Stephania</taxon>
    </lineage>
</organism>
<dbReference type="GO" id="GO:0005634">
    <property type="term" value="C:nucleus"/>
    <property type="evidence" value="ECO:0007669"/>
    <property type="project" value="UniProtKB-SubCell"/>
</dbReference>
<evidence type="ECO:0000313" key="13">
    <source>
        <dbReference type="Proteomes" id="UP001420932"/>
    </source>
</evidence>
<dbReference type="EMBL" id="JBBNAF010000004">
    <property type="protein sequence ID" value="KAK9152317.1"/>
    <property type="molecule type" value="Genomic_DNA"/>
</dbReference>
<feature type="domain" description="B box-type" evidence="10">
    <location>
        <begin position="1"/>
        <end position="47"/>
    </location>
</feature>
<evidence type="ECO:0000259" key="11">
    <source>
        <dbReference type="PROSITE" id="PS51017"/>
    </source>
</evidence>
<dbReference type="AlphaFoldDB" id="A0AAP0PQ51"/>
<evidence type="ECO:0000256" key="6">
    <source>
        <dbReference type="ARBA" id="ARBA00022833"/>
    </source>
</evidence>
<evidence type="ECO:0000259" key="10">
    <source>
        <dbReference type="PROSITE" id="PS50119"/>
    </source>
</evidence>